<evidence type="ECO:0000256" key="4">
    <source>
        <dbReference type="ARBA" id="ARBA00022759"/>
    </source>
</evidence>
<feature type="binding site" evidence="6">
    <location>
        <position position="112"/>
    </location>
    <ligand>
        <name>Mg(2+)</name>
        <dbReference type="ChEBI" id="CHEBI:18420"/>
    </ligand>
</feature>
<organism evidence="7 8">
    <name type="scientific">Metabacillus niabensis</name>
    <dbReference type="NCBI Taxonomy" id="324854"/>
    <lineage>
        <taxon>Bacteria</taxon>
        <taxon>Bacillati</taxon>
        <taxon>Bacillota</taxon>
        <taxon>Bacilli</taxon>
        <taxon>Bacillales</taxon>
        <taxon>Bacillaceae</taxon>
        <taxon>Metabacillus</taxon>
    </lineage>
</organism>
<comment type="function">
    <text evidence="6">DNA repair enzyme involved in the repair of deaminated bases. Selectively cleaves double-stranded DNA at the second phosphodiester bond 3' to a deoxyinosine leaving behind the intact lesion on the nicked DNA.</text>
</comment>
<dbReference type="PANTHER" id="PTHR28511:SF1">
    <property type="entry name" value="ENDONUCLEASE V"/>
    <property type="match status" value="1"/>
</dbReference>
<evidence type="ECO:0000256" key="6">
    <source>
        <dbReference type="HAMAP-Rule" id="MF_00801"/>
    </source>
</evidence>
<sequence length="232" mass="26557">MIETDMSKLTKEFSDIQAELLPKVKLENTFKKDEIKLIAGVDLAYWEEHGKTFGTCCIIVIDYHSKEVIENVYSYGEITVPYIAGFLAFRELPLIMKAVEKLTVEPDLYMFDGNGYLHYRHMGIATHASFFLHKPTIGVAKSYLRIKEVDFQMPENQAGAYTNIVIDSEIYGRALRTTKNVKPIFVSCGNWIDLDTSTEMVMSCVNKESRLPIPVRLADLETHRVRKQLAHK</sequence>
<keyword evidence="3 6" id="KW-0540">Nuclease</keyword>
<protein>
    <recommendedName>
        <fullName evidence="6">Endonuclease V</fullName>
        <ecNumber evidence="6">3.1.21.7</ecNumber>
    </recommendedName>
    <alternativeName>
        <fullName evidence="6">Deoxyinosine 3'endonuclease</fullName>
    </alternativeName>
    <alternativeName>
        <fullName evidence="6">Deoxyribonuclease V</fullName>
        <shortName evidence="6">DNase V</shortName>
    </alternativeName>
</protein>
<dbReference type="CDD" id="cd06559">
    <property type="entry name" value="Endonuclease_V"/>
    <property type="match status" value="1"/>
</dbReference>
<evidence type="ECO:0000256" key="3">
    <source>
        <dbReference type="ARBA" id="ARBA00022722"/>
    </source>
</evidence>
<comment type="similarity">
    <text evidence="6">Belongs to the endonuclease V family.</text>
</comment>
<proteinExistence type="inferred from homology"/>
<keyword evidence="4 6" id="KW-0255">Endonuclease</keyword>
<keyword evidence="6" id="KW-0479">Metal-binding</keyword>
<dbReference type="RefSeq" id="WP_174881147.1">
    <property type="nucleotide sequence ID" value="NZ_CADEPK010000320.1"/>
</dbReference>
<comment type="subcellular location">
    <subcellularLocation>
        <location evidence="1 6">Cytoplasm</location>
    </subcellularLocation>
</comment>
<evidence type="ECO:0000256" key="2">
    <source>
        <dbReference type="ARBA" id="ARBA00022490"/>
    </source>
</evidence>
<reference evidence="7 8" key="1">
    <citation type="submission" date="2023-07" db="EMBL/GenBank/DDBJ databases">
        <title>Genomic Encyclopedia of Type Strains, Phase IV (KMG-IV): sequencing the most valuable type-strain genomes for metagenomic binning, comparative biology and taxonomic classification.</title>
        <authorList>
            <person name="Goeker M."/>
        </authorList>
    </citation>
    <scope>NUCLEOTIDE SEQUENCE [LARGE SCALE GENOMIC DNA]</scope>
    <source>
        <strain evidence="7 8">DSM 17723</strain>
    </source>
</reference>
<comment type="catalytic activity">
    <reaction evidence="6">
        <text>Endonucleolytic cleavage at apurinic or apyrimidinic sites to products with a 5'-phosphate.</text>
        <dbReference type="EC" id="3.1.21.7"/>
    </reaction>
</comment>
<feature type="site" description="Interaction with target DNA" evidence="6">
    <location>
        <position position="82"/>
    </location>
</feature>
<dbReference type="Pfam" id="PF04493">
    <property type="entry name" value="Endonuclease_5"/>
    <property type="match status" value="1"/>
</dbReference>
<dbReference type="Proteomes" id="UP001232245">
    <property type="component" value="Unassembled WGS sequence"/>
</dbReference>
<keyword evidence="6" id="KW-0234">DNA repair</keyword>
<evidence type="ECO:0000313" key="8">
    <source>
        <dbReference type="Proteomes" id="UP001232245"/>
    </source>
</evidence>
<accession>A0ABT9Z4U0</accession>
<dbReference type="EC" id="3.1.21.7" evidence="6"/>
<dbReference type="InterPro" id="IPR007581">
    <property type="entry name" value="Endonuclease-V"/>
</dbReference>
<comment type="cofactor">
    <cofactor evidence="6">
        <name>Mg(2+)</name>
        <dbReference type="ChEBI" id="CHEBI:18420"/>
    </cofactor>
</comment>
<dbReference type="EMBL" id="JAUSTZ010000008">
    <property type="protein sequence ID" value="MDQ0227237.1"/>
    <property type="molecule type" value="Genomic_DNA"/>
</dbReference>
<keyword evidence="6" id="KW-0227">DNA damage</keyword>
<keyword evidence="5 6" id="KW-0378">Hydrolase</keyword>
<dbReference type="GO" id="GO:0043737">
    <property type="term" value="F:deoxyribonuclease V activity"/>
    <property type="evidence" value="ECO:0007669"/>
    <property type="project" value="UniProtKB-EC"/>
</dbReference>
<comment type="caution">
    <text evidence="7">The sequence shown here is derived from an EMBL/GenBank/DDBJ whole genome shotgun (WGS) entry which is preliminary data.</text>
</comment>
<dbReference type="PANTHER" id="PTHR28511">
    <property type="entry name" value="ENDONUCLEASE V"/>
    <property type="match status" value="1"/>
</dbReference>
<feature type="binding site" evidence="6">
    <location>
        <position position="42"/>
    </location>
    <ligand>
        <name>Mg(2+)</name>
        <dbReference type="ChEBI" id="CHEBI:18420"/>
    </ligand>
</feature>
<keyword evidence="6" id="KW-0460">Magnesium</keyword>
<gene>
    <name evidence="6" type="primary">nfi</name>
    <name evidence="7" type="ORF">J2S02_003582</name>
</gene>
<evidence type="ECO:0000313" key="7">
    <source>
        <dbReference type="EMBL" id="MDQ0227237.1"/>
    </source>
</evidence>
<name>A0ABT9Z4U0_9BACI</name>
<evidence type="ECO:0000256" key="5">
    <source>
        <dbReference type="ARBA" id="ARBA00022801"/>
    </source>
</evidence>
<keyword evidence="8" id="KW-1185">Reference proteome</keyword>
<dbReference type="Gene3D" id="3.30.2170.10">
    <property type="entry name" value="archaeoglobus fulgidus dsm 4304 superfamily"/>
    <property type="match status" value="1"/>
</dbReference>
<dbReference type="HAMAP" id="MF_00801">
    <property type="entry name" value="Endonuclease_5"/>
    <property type="match status" value="1"/>
</dbReference>
<keyword evidence="2 6" id="KW-0963">Cytoplasm</keyword>
<evidence type="ECO:0000256" key="1">
    <source>
        <dbReference type="ARBA" id="ARBA00004496"/>
    </source>
</evidence>